<dbReference type="PANTHER" id="PTHR30270:SF0">
    <property type="entry name" value="THIAMINE-MONOPHOSPHATE KINASE"/>
    <property type="match status" value="1"/>
</dbReference>
<comment type="caution">
    <text evidence="3">The sequence shown here is derived from an EMBL/GenBank/DDBJ whole genome shotgun (WGS) entry which is preliminary data.</text>
</comment>
<name>A0A0F9RU25_9ZZZZ</name>
<dbReference type="HAMAP" id="MF_02128">
    <property type="entry name" value="TMP_kinase"/>
    <property type="match status" value="1"/>
</dbReference>
<dbReference type="InterPro" id="IPR010918">
    <property type="entry name" value="PurM-like_C_dom"/>
</dbReference>
<sequence length="323" mass="35356">MSALSEFSLIQQYFQQLTASRDDVLLGIGDDCALLQCPPDHVIAVSIDTLVENIHFFADVDPEHLGYKCLAVGLSDLAAMGAQAAWFTLALTLPELNEDWLKRFSQGLAKLAKKYSVQLVGGDTTRGPLTISIQVHGFVEPTKALRRNTAKVGDMLYVTGTLGDAGAALQLQLQEWDDEALNTDDKLYLRQRLEQPTPRLEIGQNLAGLASSAIDISDGLLADLGHILDKSRVGARLDLTKLPLSSTMSKVDRTMAERFALQSGDDYELCFTVPAEYSLHIEQRLEGLCTHIGTITDDDGIYFIDDDNALIALKGTGYDHFPV</sequence>
<proteinExistence type="inferred from homology"/>
<dbReference type="InterPro" id="IPR016188">
    <property type="entry name" value="PurM-like_N"/>
</dbReference>
<dbReference type="Gene3D" id="3.90.650.10">
    <property type="entry name" value="PurM-like C-terminal domain"/>
    <property type="match status" value="1"/>
</dbReference>
<dbReference type="GO" id="GO:0009228">
    <property type="term" value="P:thiamine biosynthetic process"/>
    <property type="evidence" value="ECO:0007669"/>
    <property type="project" value="InterPro"/>
</dbReference>
<dbReference type="InterPro" id="IPR036921">
    <property type="entry name" value="PurM-like_N_sf"/>
</dbReference>
<feature type="domain" description="PurM-like N-terminal" evidence="1">
    <location>
        <begin position="29"/>
        <end position="139"/>
    </location>
</feature>
<dbReference type="EMBL" id="LAZR01000769">
    <property type="protein sequence ID" value="KKN58249.1"/>
    <property type="molecule type" value="Genomic_DNA"/>
</dbReference>
<dbReference type="CDD" id="cd02194">
    <property type="entry name" value="ThiL"/>
    <property type="match status" value="1"/>
</dbReference>
<dbReference type="NCBIfam" id="TIGR01379">
    <property type="entry name" value="thiL"/>
    <property type="match status" value="1"/>
</dbReference>
<dbReference type="PIRSF" id="PIRSF005303">
    <property type="entry name" value="Thiam_monoph_kin"/>
    <property type="match status" value="1"/>
</dbReference>
<evidence type="ECO:0000313" key="3">
    <source>
        <dbReference type="EMBL" id="KKN58249.1"/>
    </source>
</evidence>
<dbReference type="GO" id="GO:0009030">
    <property type="term" value="F:thiamine-phosphate kinase activity"/>
    <property type="evidence" value="ECO:0007669"/>
    <property type="project" value="InterPro"/>
</dbReference>
<evidence type="ECO:0000259" key="2">
    <source>
        <dbReference type="Pfam" id="PF02769"/>
    </source>
</evidence>
<reference evidence="3" key="1">
    <citation type="journal article" date="2015" name="Nature">
        <title>Complex archaea that bridge the gap between prokaryotes and eukaryotes.</title>
        <authorList>
            <person name="Spang A."/>
            <person name="Saw J.H."/>
            <person name="Jorgensen S.L."/>
            <person name="Zaremba-Niedzwiedzka K."/>
            <person name="Martijn J."/>
            <person name="Lind A.E."/>
            <person name="van Eijk R."/>
            <person name="Schleper C."/>
            <person name="Guy L."/>
            <person name="Ettema T.J."/>
        </authorList>
    </citation>
    <scope>NUCLEOTIDE SEQUENCE</scope>
</reference>
<dbReference type="Pfam" id="PF00586">
    <property type="entry name" value="AIRS"/>
    <property type="match status" value="1"/>
</dbReference>
<dbReference type="SUPFAM" id="SSF55326">
    <property type="entry name" value="PurM N-terminal domain-like"/>
    <property type="match status" value="1"/>
</dbReference>
<dbReference type="InterPro" id="IPR006283">
    <property type="entry name" value="ThiL-like"/>
</dbReference>
<dbReference type="SUPFAM" id="SSF56042">
    <property type="entry name" value="PurM C-terminal domain-like"/>
    <property type="match status" value="1"/>
</dbReference>
<dbReference type="PANTHER" id="PTHR30270">
    <property type="entry name" value="THIAMINE-MONOPHOSPHATE KINASE"/>
    <property type="match status" value="1"/>
</dbReference>
<dbReference type="InterPro" id="IPR036676">
    <property type="entry name" value="PurM-like_C_sf"/>
</dbReference>
<dbReference type="Gene3D" id="3.30.1330.10">
    <property type="entry name" value="PurM-like, N-terminal domain"/>
    <property type="match status" value="1"/>
</dbReference>
<evidence type="ECO:0008006" key="4">
    <source>
        <dbReference type="Google" id="ProtNLM"/>
    </source>
</evidence>
<gene>
    <name evidence="3" type="ORF">LCGC14_0553900</name>
</gene>
<dbReference type="Pfam" id="PF02769">
    <property type="entry name" value="AIRS_C"/>
    <property type="match status" value="1"/>
</dbReference>
<dbReference type="AlphaFoldDB" id="A0A0F9RU25"/>
<protein>
    <recommendedName>
        <fullName evidence="4">PurM-like N-terminal domain-containing protein</fullName>
    </recommendedName>
</protein>
<accession>A0A0F9RU25</accession>
<organism evidence="3">
    <name type="scientific">marine sediment metagenome</name>
    <dbReference type="NCBI Taxonomy" id="412755"/>
    <lineage>
        <taxon>unclassified sequences</taxon>
        <taxon>metagenomes</taxon>
        <taxon>ecological metagenomes</taxon>
    </lineage>
</organism>
<feature type="domain" description="PurM-like C-terminal" evidence="2">
    <location>
        <begin position="151"/>
        <end position="304"/>
    </location>
</feature>
<evidence type="ECO:0000259" key="1">
    <source>
        <dbReference type="Pfam" id="PF00586"/>
    </source>
</evidence>